<dbReference type="Proteomes" id="UP001595530">
    <property type="component" value="Unassembled WGS sequence"/>
</dbReference>
<evidence type="ECO:0000259" key="2">
    <source>
        <dbReference type="Pfam" id="PF07848"/>
    </source>
</evidence>
<dbReference type="InterPro" id="IPR012906">
    <property type="entry name" value="PaaX-like_N"/>
</dbReference>
<evidence type="ECO:0000313" key="6">
    <source>
        <dbReference type="Proteomes" id="UP001595530"/>
    </source>
</evidence>
<dbReference type="InterPro" id="IPR036388">
    <property type="entry name" value="WH-like_DNA-bd_sf"/>
</dbReference>
<sequence>MIPVSFGGLAALLAFTSLDAPVIPHCTKTIFIVTMPSTKNPAIKKWIEQFLAHSPPRTKSVVMTLFGDAITPHGGEVWLGSLIELLAPFGISDRLVRTSVFRLAEEGWLDATREGRRSLYALNASSSSRFERAYQRVYAPSDRPWQGKWTLLFATSGGITAAQRSGLRKELLWEGFGMIAPAIFGHPSADPQVIGEILNRVGVRGTVFVCTASEAELVDGRPLSDLVEECWQLESVVADYEHYIERFASLPKLLNMKNALDPEQAFVVRTLAIHEFRRAQLHDPQLPLELLPARWPGKTAYDLCYQIYHAAYANAEKYVLDTLRREDENAPEAASYFYQRFGGLT</sequence>
<dbReference type="PIRSF" id="PIRSF020623">
    <property type="entry name" value="PaaX"/>
    <property type="match status" value="1"/>
</dbReference>
<dbReference type="Pfam" id="PF08223">
    <property type="entry name" value="PaaX_C"/>
    <property type="match status" value="1"/>
</dbReference>
<evidence type="ECO:0000256" key="1">
    <source>
        <dbReference type="SAM" id="SignalP"/>
    </source>
</evidence>
<proteinExistence type="predicted"/>
<feature type="chain" id="PRO_5046673209" evidence="1">
    <location>
        <begin position="20"/>
        <end position="345"/>
    </location>
</feature>
<feature type="domain" description="Transcriptional repressor PaaX-like C-terminal" evidence="3">
    <location>
        <begin position="231"/>
        <end position="319"/>
    </location>
</feature>
<evidence type="ECO:0000259" key="3">
    <source>
        <dbReference type="Pfam" id="PF08223"/>
    </source>
</evidence>
<name>A0ABV7EY11_9BURK</name>
<accession>A0ABV7EY11</accession>
<dbReference type="Gene3D" id="3.30.70.2650">
    <property type="match status" value="1"/>
</dbReference>
<dbReference type="InterPro" id="IPR011965">
    <property type="entry name" value="PaaX_trns_reg"/>
</dbReference>
<comment type="caution">
    <text evidence="5">The sequence shown here is derived from an EMBL/GenBank/DDBJ whole genome shotgun (WGS) entry which is preliminary data.</text>
</comment>
<dbReference type="InterPro" id="IPR013225">
    <property type="entry name" value="PaaX_C"/>
</dbReference>
<dbReference type="Gene3D" id="1.20.58.1460">
    <property type="match status" value="1"/>
</dbReference>
<organism evidence="5 6">
    <name type="scientific">Undibacterium arcticum</name>
    <dbReference type="NCBI Taxonomy" id="1762892"/>
    <lineage>
        <taxon>Bacteria</taxon>
        <taxon>Pseudomonadati</taxon>
        <taxon>Pseudomonadota</taxon>
        <taxon>Betaproteobacteria</taxon>
        <taxon>Burkholderiales</taxon>
        <taxon>Oxalobacteraceae</taxon>
        <taxon>Undibacterium</taxon>
    </lineage>
</organism>
<dbReference type="Pfam" id="PF20803">
    <property type="entry name" value="PaaX_M"/>
    <property type="match status" value="1"/>
</dbReference>
<dbReference type="PANTHER" id="PTHR30319">
    <property type="entry name" value="PHENYLACETIC ACID REGULATOR-RELATED TRANSCRIPTIONAL REPRESSOR"/>
    <property type="match status" value="1"/>
</dbReference>
<dbReference type="Gene3D" id="1.10.10.10">
    <property type="entry name" value="Winged helix-like DNA-binding domain superfamily/Winged helix DNA-binding domain"/>
    <property type="match status" value="1"/>
</dbReference>
<dbReference type="NCBIfam" id="TIGR02277">
    <property type="entry name" value="PaaX_trns_reg"/>
    <property type="match status" value="1"/>
</dbReference>
<gene>
    <name evidence="5" type="primary">paaX</name>
    <name evidence="5" type="ORF">ACFOFO_00610</name>
</gene>
<dbReference type="RefSeq" id="WP_390330528.1">
    <property type="nucleotide sequence ID" value="NZ_JBHRTP010000002.1"/>
</dbReference>
<dbReference type="PANTHER" id="PTHR30319:SF1">
    <property type="entry name" value="TRANSCRIPTIONAL REPRESSOR PAAX"/>
    <property type="match status" value="1"/>
</dbReference>
<feature type="signal peptide" evidence="1">
    <location>
        <begin position="1"/>
        <end position="19"/>
    </location>
</feature>
<feature type="domain" description="Transcriptional repressor PaaX-like central Cas2-like" evidence="4">
    <location>
        <begin position="143"/>
        <end position="216"/>
    </location>
</feature>
<evidence type="ECO:0000259" key="4">
    <source>
        <dbReference type="Pfam" id="PF20803"/>
    </source>
</evidence>
<dbReference type="Pfam" id="PF07848">
    <property type="entry name" value="PaaX"/>
    <property type="match status" value="1"/>
</dbReference>
<dbReference type="EMBL" id="JBHRTP010000002">
    <property type="protein sequence ID" value="MFC3106472.1"/>
    <property type="molecule type" value="Genomic_DNA"/>
</dbReference>
<dbReference type="InterPro" id="IPR048846">
    <property type="entry name" value="PaaX-like_central"/>
</dbReference>
<protein>
    <submittedName>
        <fullName evidence="5">Phenylacetic acid degradation operon negative regulatory protein PaaX</fullName>
    </submittedName>
</protein>
<keyword evidence="6" id="KW-1185">Reference proteome</keyword>
<reference evidence="6" key="1">
    <citation type="journal article" date="2019" name="Int. J. Syst. Evol. Microbiol.">
        <title>The Global Catalogue of Microorganisms (GCM) 10K type strain sequencing project: providing services to taxonomists for standard genome sequencing and annotation.</title>
        <authorList>
            <consortium name="The Broad Institute Genomics Platform"/>
            <consortium name="The Broad Institute Genome Sequencing Center for Infectious Disease"/>
            <person name="Wu L."/>
            <person name="Ma J."/>
        </authorList>
    </citation>
    <scope>NUCLEOTIDE SEQUENCE [LARGE SCALE GENOMIC DNA]</scope>
    <source>
        <strain evidence="6">KCTC 42986</strain>
    </source>
</reference>
<feature type="domain" description="Transcriptional repressor PaaX-like N-terminal" evidence="2">
    <location>
        <begin position="57"/>
        <end position="123"/>
    </location>
</feature>
<evidence type="ECO:0000313" key="5">
    <source>
        <dbReference type="EMBL" id="MFC3106472.1"/>
    </source>
</evidence>
<keyword evidence="1" id="KW-0732">Signal</keyword>